<feature type="transmembrane region" description="Helical" evidence="10">
    <location>
        <begin position="343"/>
        <end position="368"/>
    </location>
</feature>
<dbReference type="FunFam" id="1.20.1250.20:FF:000489">
    <property type="entry name" value="MFS general substrate transporter"/>
    <property type="match status" value="1"/>
</dbReference>
<keyword evidence="6 10" id="KW-1133">Transmembrane helix</keyword>
<evidence type="ECO:0000256" key="10">
    <source>
        <dbReference type="SAM" id="Phobius"/>
    </source>
</evidence>
<feature type="transmembrane region" description="Helical" evidence="10">
    <location>
        <begin position="204"/>
        <end position="225"/>
    </location>
</feature>
<feature type="transmembrane region" description="Helical" evidence="10">
    <location>
        <begin position="306"/>
        <end position="323"/>
    </location>
</feature>
<feature type="transmembrane region" description="Helical" evidence="10">
    <location>
        <begin position="116"/>
        <end position="134"/>
    </location>
</feature>
<dbReference type="SUPFAM" id="SSF103473">
    <property type="entry name" value="MFS general substrate transporter"/>
    <property type="match status" value="1"/>
</dbReference>
<name>A0A2T5LRM4_9EURO</name>
<evidence type="ECO:0000256" key="9">
    <source>
        <dbReference type="SAM" id="MobiDB-lite"/>
    </source>
</evidence>
<evidence type="ECO:0000256" key="2">
    <source>
        <dbReference type="ARBA" id="ARBA00007520"/>
    </source>
</evidence>
<comment type="subcellular location">
    <subcellularLocation>
        <location evidence="1">Cell membrane</location>
        <topology evidence="1">Multi-pass membrane protein</topology>
    </subcellularLocation>
</comment>
<feature type="transmembrane region" description="Helical" evidence="10">
    <location>
        <begin position="146"/>
        <end position="165"/>
    </location>
</feature>
<dbReference type="FunFam" id="1.20.1250.20:FF:000196">
    <property type="entry name" value="MFS toxin efflux pump (AflT)"/>
    <property type="match status" value="1"/>
</dbReference>
<evidence type="ECO:0000256" key="4">
    <source>
        <dbReference type="ARBA" id="ARBA00022475"/>
    </source>
</evidence>
<organism evidence="12 13">
    <name type="scientific">Aspergillus ochraceoroseus IBT 24754</name>
    <dbReference type="NCBI Taxonomy" id="1392256"/>
    <lineage>
        <taxon>Eukaryota</taxon>
        <taxon>Fungi</taxon>
        <taxon>Dikarya</taxon>
        <taxon>Ascomycota</taxon>
        <taxon>Pezizomycotina</taxon>
        <taxon>Eurotiomycetes</taxon>
        <taxon>Eurotiomycetidae</taxon>
        <taxon>Eurotiales</taxon>
        <taxon>Aspergillaceae</taxon>
        <taxon>Aspergillus</taxon>
        <taxon>Aspergillus subgen. Nidulantes</taxon>
    </lineage>
</organism>
<feature type="transmembrane region" description="Helical" evidence="10">
    <location>
        <begin position="436"/>
        <end position="462"/>
    </location>
</feature>
<feature type="compositionally biased region" description="Basic and acidic residues" evidence="9">
    <location>
        <begin position="18"/>
        <end position="45"/>
    </location>
</feature>
<feature type="transmembrane region" description="Helical" evidence="10">
    <location>
        <begin position="541"/>
        <end position="563"/>
    </location>
</feature>
<dbReference type="GeneID" id="63815927"/>
<keyword evidence="4" id="KW-1003">Cell membrane</keyword>
<dbReference type="CDD" id="cd17502">
    <property type="entry name" value="MFS_Azr1_MDR_like"/>
    <property type="match status" value="1"/>
</dbReference>
<feature type="transmembrane region" description="Helical" evidence="10">
    <location>
        <begin position="231"/>
        <end position="254"/>
    </location>
</feature>
<evidence type="ECO:0000313" key="12">
    <source>
        <dbReference type="EMBL" id="PTU18925.1"/>
    </source>
</evidence>
<evidence type="ECO:0000256" key="5">
    <source>
        <dbReference type="ARBA" id="ARBA00022692"/>
    </source>
</evidence>
<keyword evidence="3" id="KW-0813">Transport</keyword>
<feature type="region of interest" description="Disordered" evidence="9">
    <location>
        <begin position="1"/>
        <end position="67"/>
    </location>
</feature>
<dbReference type="Pfam" id="PF07690">
    <property type="entry name" value="MFS_1"/>
    <property type="match status" value="1"/>
</dbReference>
<dbReference type="PANTHER" id="PTHR23501">
    <property type="entry name" value="MAJOR FACILITATOR SUPERFAMILY"/>
    <property type="match status" value="1"/>
</dbReference>
<evidence type="ECO:0000256" key="7">
    <source>
        <dbReference type="ARBA" id="ARBA00023136"/>
    </source>
</evidence>
<comment type="similarity">
    <text evidence="2">Belongs to the major facilitator superfamily. TCR/Tet family.</text>
</comment>
<feature type="domain" description="Major facilitator superfamily (MFS) profile" evidence="11">
    <location>
        <begin position="81"/>
        <end position="535"/>
    </location>
</feature>
<keyword evidence="8" id="KW-0325">Glycoprotein</keyword>
<gene>
    <name evidence="12" type="ORF">P175DRAFT_0518329</name>
</gene>
<evidence type="ECO:0000256" key="3">
    <source>
        <dbReference type="ARBA" id="ARBA00022448"/>
    </source>
</evidence>
<evidence type="ECO:0000256" key="8">
    <source>
        <dbReference type="ARBA" id="ARBA00023180"/>
    </source>
</evidence>
<proteinExistence type="inferred from homology"/>
<accession>A0A2T5LRM4</accession>
<dbReference type="PROSITE" id="PS50850">
    <property type="entry name" value="MFS"/>
    <property type="match status" value="1"/>
</dbReference>
<dbReference type="InterPro" id="IPR036259">
    <property type="entry name" value="MFS_trans_sf"/>
</dbReference>
<dbReference type="Gene3D" id="1.20.1720.10">
    <property type="entry name" value="Multidrug resistance protein D"/>
    <property type="match status" value="1"/>
</dbReference>
<dbReference type="AlphaFoldDB" id="A0A2T5LRM4"/>
<feature type="transmembrane region" description="Helical" evidence="10">
    <location>
        <begin position="380"/>
        <end position="401"/>
    </location>
</feature>
<dbReference type="InterPro" id="IPR011701">
    <property type="entry name" value="MFS"/>
</dbReference>
<dbReference type="GO" id="GO:0005886">
    <property type="term" value="C:plasma membrane"/>
    <property type="evidence" value="ECO:0007669"/>
    <property type="project" value="UniProtKB-SubCell"/>
</dbReference>
<evidence type="ECO:0000259" key="11">
    <source>
        <dbReference type="PROSITE" id="PS50850"/>
    </source>
</evidence>
<feature type="transmembrane region" description="Helical" evidence="10">
    <location>
        <begin position="410"/>
        <end position="430"/>
    </location>
</feature>
<feature type="compositionally biased region" description="Basic and acidic residues" evidence="9">
    <location>
        <begin position="1"/>
        <end position="10"/>
    </location>
</feature>
<dbReference type="PANTHER" id="PTHR23501:SF199">
    <property type="entry name" value="MFS EFFLUX TRANSPORTER INPD-RELATED"/>
    <property type="match status" value="1"/>
</dbReference>
<feature type="transmembrane region" description="Helical" evidence="10">
    <location>
        <begin position="78"/>
        <end position="104"/>
    </location>
</feature>
<dbReference type="OrthoDB" id="10021397at2759"/>
<dbReference type="GO" id="GO:0022857">
    <property type="term" value="F:transmembrane transporter activity"/>
    <property type="evidence" value="ECO:0007669"/>
    <property type="project" value="InterPro"/>
</dbReference>
<keyword evidence="5 10" id="KW-0812">Transmembrane</keyword>
<evidence type="ECO:0000256" key="6">
    <source>
        <dbReference type="ARBA" id="ARBA00022989"/>
    </source>
</evidence>
<dbReference type="InterPro" id="IPR020846">
    <property type="entry name" value="MFS_dom"/>
</dbReference>
<dbReference type="VEuPathDB" id="FungiDB:P175DRAFT_0518329"/>
<dbReference type="Proteomes" id="UP000244073">
    <property type="component" value="Unassembled WGS sequence"/>
</dbReference>
<keyword evidence="7 10" id="KW-0472">Membrane</keyword>
<reference evidence="12 13" key="1">
    <citation type="journal article" date="2018" name="Proc. Natl. Acad. Sci. U.S.A.">
        <title>Linking secondary metabolites to gene clusters through genome sequencing of six diverse Aspergillus species.</title>
        <authorList>
            <person name="Kaerboelling I."/>
            <person name="Vesth T.C."/>
            <person name="Frisvad J.C."/>
            <person name="Nybo J.L."/>
            <person name="Theobald S."/>
            <person name="Kuo A."/>
            <person name="Bowyer P."/>
            <person name="Matsuda Y."/>
            <person name="Mondo S."/>
            <person name="Lyhne E.K."/>
            <person name="Kogle M.E."/>
            <person name="Clum A."/>
            <person name="Lipzen A."/>
            <person name="Salamov A."/>
            <person name="Ngan C.Y."/>
            <person name="Daum C."/>
            <person name="Chiniquy J."/>
            <person name="Barry K."/>
            <person name="LaButti K."/>
            <person name="Haridas S."/>
            <person name="Simmons B.A."/>
            <person name="Magnuson J.K."/>
            <person name="Mortensen U.H."/>
            <person name="Larsen T.O."/>
            <person name="Grigoriev I.V."/>
            <person name="Baker S.E."/>
            <person name="Andersen M.R."/>
        </authorList>
    </citation>
    <scope>NUCLEOTIDE SEQUENCE [LARGE SCALE GENOMIC DNA]</scope>
    <source>
        <strain evidence="12 13">IBT 24754</strain>
    </source>
</reference>
<evidence type="ECO:0000313" key="13">
    <source>
        <dbReference type="Proteomes" id="UP000244073"/>
    </source>
</evidence>
<feature type="transmembrane region" description="Helical" evidence="10">
    <location>
        <begin position="474"/>
        <end position="494"/>
    </location>
</feature>
<dbReference type="RefSeq" id="XP_040750317.1">
    <property type="nucleotide sequence ID" value="XM_040899045.1"/>
</dbReference>
<feature type="transmembrane region" description="Helical" evidence="10">
    <location>
        <begin position="275"/>
        <end position="294"/>
    </location>
</feature>
<sequence>MADTLPHEVGDSILKTPLKNEKEHSATRSSDRDSTLFDPSDRERSPSLAPSLTEGNKDQQTQDEDTEENVEYAQSWELYIITIGLCLAVFCLAIDNTILATAIPKITDQFNSLGDIGWYGSAYLLTFCALTLQFGKMYTFYSTKWVFLSALAFFEIGSLICGVAPNSLALIIGRAIAGIGSAGLFSGAILILAQCVPLQKRPMFTGGLWSMYGVASIAGPLMGGAFTDHVTWRWCFYINLPLGGITLVFITFFFKAPKPIKALPSFKDELDQLDLVGSFFFVPAIICILLALQWGGTEYAWDNARIIVLFCLFGVLTVIFIIVESFQGEKATVPGRIFKNRNIWGASIYSFSLGAGFYSFVYYIPIWFQAIKGVTATKSGIMSIPMLLSCIIFILISGILVTRFGHYTPLMYIGSIFFAVGAGLITTWQVDTTHSAWIGYLVILGIGIGLGMQAPLIVVQAVLPAEDIATGTALQVFAQMLGGTIFISVCENIFHNQLLKNLAAQAPNVDGAKLVAAGATMVRTMVSSEVLPTVLQAYNKALVQTFYCSAAMAACTFIGCLPLSWKPLKGKKIEATAA</sequence>
<dbReference type="FunFam" id="1.20.1720.10:FF:000012">
    <property type="entry name" value="MFS toxin efflux pump (AflT)"/>
    <property type="match status" value="1"/>
</dbReference>
<comment type="caution">
    <text evidence="12">The sequence shown here is derived from an EMBL/GenBank/DDBJ whole genome shotgun (WGS) entry which is preliminary data.</text>
</comment>
<protein>
    <recommendedName>
        <fullName evidence="11">Major facilitator superfamily (MFS) profile domain-containing protein</fullName>
    </recommendedName>
</protein>
<feature type="transmembrane region" description="Helical" evidence="10">
    <location>
        <begin position="171"/>
        <end position="192"/>
    </location>
</feature>
<dbReference type="EMBL" id="MSFN02000007">
    <property type="protein sequence ID" value="PTU18925.1"/>
    <property type="molecule type" value="Genomic_DNA"/>
</dbReference>
<evidence type="ECO:0000256" key="1">
    <source>
        <dbReference type="ARBA" id="ARBA00004651"/>
    </source>
</evidence>
<dbReference type="Gene3D" id="1.20.1250.20">
    <property type="entry name" value="MFS general substrate transporter like domains"/>
    <property type="match status" value="1"/>
</dbReference>